<dbReference type="WBParaSite" id="Csp11.Scaffold629.g12619.t1">
    <property type="protein sequence ID" value="Csp11.Scaffold629.g12619.t1"/>
    <property type="gene ID" value="Csp11.Scaffold629.g12619"/>
</dbReference>
<accession>A0A1I7TWX8</accession>
<sequence>MGQLVIIAERVFGGSKGKTEGDTNKGVSFDTPTPLLRLPLHILLLLLLSPSFPPSIQNIFCASAKCLFLFPCYIGGGDGTTDGRTDSQPMDRRRRRRRKTGTLKEKKTGRRGKQAIVVENETHTCRGVCVCVYVYGGSREACESHRPETSRFYFFLVLVVVAVLSASFSSFLYLEWITNKDTSLLLF</sequence>
<organism evidence="3 4">
    <name type="scientific">Caenorhabditis tropicalis</name>
    <dbReference type="NCBI Taxonomy" id="1561998"/>
    <lineage>
        <taxon>Eukaryota</taxon>
        <taxon>Metazoa</taxon>
        <taxon>Ecdysozoa</taxon>
        <taxon>Nematoda</taxon>
        <taxon>Chromadorea</taxon>
        <taxon>Rhabditida</taxon>
        <taxon>Rhabditina</taxon>
        <taxon>Rhabditomorpha</taxon>
        <taxon>Rhabditoidea</taxon>
        <taxon>Rhabditidae</taxon>
        <taxon>Peloderinae</taxon>
        <taxon>Caenorhabditis</taxon>
    </lineage>
</organism>
<keyword evidence="2" id="KW-0472">Membrane</keyword>
<dbReference type="Proteomes" id="UP000095282">
    <property type="component" value="Unplaced"/>
</dbReference>
<keyword evidence="3" id="KW-1185">Reference proteome</keyword>
<evidence type="ECO:0000313" key="4">
    <source>
        <dbReference type="WBParaSite" id="Csp11.Scaffold629.g12619.t1"/>
    </source>
</evidence>
<feature type="region of interest" description="Disordered" evidence="1">
    <location>
        <begin position="81"/>
        <end position="110"/>
    </location>
</feature>
<evidence type="ECO:0000313" key="3">
    <source>
        <dbReference type="Proteomes" id="UP000095282"/>
    </source>
</evidence>
<keyword evidence="2" id="KW-1133">Transmembrane helix</keyword>
<feature type="transmembrane region" description="Helical" evidence="2">
    <location>
        <begin position="152"/>
        <end position="174"/>
    </location>
</feature>
<protein>
    <submittedName>
        <fullName evidence="4">Transmembrane protein</fullName>
    </submittedName>
</protein>
<proteinExistence type="predicted"/>
<dbReference type="AlphaFoldDB" id="A0A1I7TWX8"/>
<evidence type="ECO:0000256" key="2">
    <source>
        <dbReference type="SAM" id="Phobius"/>
    </source>
</evidence>
<reference evidence="4" key="1">
    <citation type="submission" date="2016-11" db="UniProtKB">
        <authorList>
            <consortium name="WormBaseParasite"/>
        </authorList>
    </citation>
    <scope>IDENTIFICATION</scope>
</reference>
<evidence type="ECO:0000256" key="1">
    <source>
        <dbReference type="SAM" id="MobiDB-lite"/>
    </source>
</evidence>
<keyword evidence="2" id="KW-0812">Transmembrane</keyword>
<feature type="compositionally biased region" description="Basic and acidic residues" evidence="1">
    <location>
        <begin position="81"/>
        <end position="91"/>
    </location>
</feature>
<name>A0A1I7TWX8_9PELO</name>
<feature type="compositionally biased region" description="Basic residues" evidence="1">
    <location>
        <begin position="92"/>
        <end position="110"/>
    </location>
</feature>